<keyword evidence="7" id="KW-1185">Reference proteome</keyword>
<dbReference type="OMA" id="EMVNQMQ"/>
<dbReference type="Gene3D" id="3.10.450.50">
    <property type="match status" value="1"/>
</dbReference>
<dbReference type="InterPro" id="IPR004827">
    <property type="entry name" value="bZIP"/>
</dbReference>
<name>A0A067BZI7_SAPPC</name>
<dbReference type="InterPro" id="IPR050946">
    <property type="entry name" value="AP-1_TF_bZIP"/>
</dbReference>
<dbReference type="PROSITE" id="PS50217">
    <property type="entry name" value="BZIP"/>
    <property type="match status" value="1"/>
</dbReference>
<evidence type="ECO:0000256" key="3">
    <source>
        <dbReference type="ARBA" id="ARBA00023163"/>
    </source>
</evidence>
<accession>A0A067BZI7</accession>
<feature type="compositionally biased region" description="Basic and acidic residues" evidence="4">
    <location>
        <begin position="85"/>
        <end position="94"/>
    </location>
</feature>
<gene>
    <name evidence="6" type="ORF">SPRG_10655</name>
</gene>
<evidence type="ECO:0000259" key="5">
    <source>
        <dbReference type="PROSITE" id="PS50217"/>
    </source>
</evidence>
<feature type="compositionally biased region" description="Polar residues" evidence="4">
    <location>
        <begin position="48"/>
        <end position="61"/>
    </location>
</feature>
<dbReference type="Gene3D" id="1.20.5.170">
    <property type="match status" value="1"/>
</dbReference>
<proteinExistence type="predicted"/>
<sequence length="314" mass="35784">MNNNHHVGDLRCSVAMCPNAAHSHGMCVAHLPRMGRSEQPYYMEHSNPGLSMTRPTLSSDYSRADAMPSNQCGTPTSTHSGSDNSEGHGNDSKLRRERNRIAARKSRQRKLDKINHLENEKGRLEDHRNKLLNEIRQLESRMEGSVATTKKILTDSEYEALQLARTRIIEDVHAMYNASMIEETMKYFREDSIVSGPQNSVHLRGKDAIVLDYLCTECLFKNFQITHTRIDCGGPRSQHFRVYWVFTGTIKDTGECMNKEFLDLFRNVLDREVSIDGVSNYSFSGDKIVYIHRTADQAKFLSNLVRMSKQASAH</sequence>
<feature type="compositionally biased region" description="Polar residues" evidence="4">
    <location>
        <begin position="68"/>
        <end position="84"/>
    </location>
</feature>
<evidence type="ECO:0000313" key="6">
    <source>
        <dbReference type="EMBL" id="KDO23959.1"/>
    </source>
</evidence>
<organism evidence="6 7">
    <name type="scientific">Saprolegnia parasitica (strain CBS 223.65)</name>
    <dbReference type="NCBI Taxonomy" id="695850"/>
    <lineage>
        <taxon>Eukaryota</taxon>
        <taxon>Sar</taxon>
        <taxon>Stramenopiles</taxon>
        <taxon>Oomycota</taxon>
        <taxon>Saprolegniomycetes</taxon>
        <taxon>Saprolegniales</taxon>
        <taxon>Saprolegniaceae</taxon>
        <taxon>Saprolegnia</taxon>
    </lineage>
</organism>
<dbReference type="SMART" id="SM00338">
    <property type="entry name" value="BRLZ"/>
    <property type="match status" value="1"/>
</dbReference>
<protein>
    <recommendedName>
        <fullName evidence="5">BZIP domain-containing protein</fullName>
    </recommendedName>
</protein>
<dbReference type="GO" id="GO:0000978">
    <property type="term" value="F:RNA polymerase II cis-regulatory region sequence-specific DNA binding"/>
    <property type="evidence" value="ECO:0007669"/>
    <property type="project" value="TreeGrafter"/>
</dbReference>
<dbReference type="VEuPathDB" id="FungiDB:SPRG_10655"/>
<dbReference type="OrthoDB" id="2257100at2759"/>
<dbReference type="RefSeq" id="XP_012205281.1">
    <property type="nucleotide sequence ID" value="XM_012349891.1"/>
</dbReference>
<keyword evidence="2" id="KW-0238">DNA-binding</keyword>
<feature type="compositionally biased region" description="Basic residues" evidence="4">
    <location>
        <begin position="95"/>
        <end position="108"/>
    </location>
</feature>
<dbReference type="GeneID" id="24132755"/>
<dbReference type="GO" id="GO:0005667">
    <property type="term" value="C:transcription regulator complex"/>
    <property type="evidence" value="ECO:0007669"/>
    <property type="project" value="TreeGrafter"/>
</dbReference>
<dbReference type="Proteomes" id="UP000030745">
    <property type="component" value="Unassembled WGS sequence"/>
</dbReference>
<feature type="region of interest" description="Disordered" evidence="4">
    <location>
        <begin position="39"/>
        <end position="120"/>
    </location>
</feature>
<feature type="domain" description="BZIP" evidence="5">
    <location>
        <begin position="95"/>
        <end position="143"/>
    </location>
</feature>
<dbReference type="SUPFAM" id="SSF54427">
    <property type="entry name" value="NTF2-like"/>
    <property type="match status" value="1"/>
</dbReference>
<dbReference type="AlphaFoldDB" id="A0A067BZI7"/>
<dbReference type="InterPro" id="IPR046347">
    <property type="entry name" value="bZIP_sf"/>
</dbReference>
<keyword evidence="3" id="KW-0804">Transcription</keyword>
<evidence type="ECO:0000313" key="7">
    <source>
        <dbReference type="Proteomes" id="UP000030745"/>
    </source>
</evidence>
<dbReference type="KEGG" id="spar:SPRG_10655"/>
<dbReference type="PANTHER" id="PTHR11462:SF35">
    <property type="entry name" value="TRANSCRIPTION FACTOR JRA"/>
    <property type="match status" value="1"/>
</dbReference>
<reference evidence="6 7" key="1">
    <citation type="journal article" date="2013" name="PLoS Genet.">
        <title>Distinctive expansion of potential virulence genes in the genome of the oomycete fish pathogen Saprolegnia parasitica.</title>
        <authorList>
            <person name="Jiang R.H."/>
            <person name="de Bruijn I."/>
            <person name="Haas B.J."/>
            <person name="Belmonte R."/>
            <person name="Lobach L."/>
            <person name="Christie J."/>
            <person name="van den Ackerveken G."/>
            <person name="Bottin A."/>
            <person name="Bulone V."/>
            <person name="Diaz-Moreno S.M."/>
            <person name="Dumas B."/>
            <person name="Fan L."/>
            <person name="Gaulin E."/>
            <person name="Govers F."/>
            <person name="Grenville-Briggs L.J."/>
            <person name="Horner N.R."/>
            <person name="Levin J.Z."/>
            <person name="Mammella M."/>
            <person name="Meijer H.J."/>
            <person name="Morris P."/>
            <person name="Nusbaum C."/>
            <person name="Oome S."/>
            <person name="Phillips A.J."/>
            <person name="van Rooyen D."/>
            <person name="Rzeszutek E."/>
            <person name="Saraiva M."/>
            <person name="Secombes C.J."/>
            <person name="Seidl M.F."/>
            <person name="Snel B."/>
            <person name="Stassen J.H."/>
            <person name="Sykes S."/>
            <person name="Tripathy S."/>
            <person name="van den Berg H."/>
            <person name="Vega-Arreguin J.C."/>
            <person name="Wawra S."/>
            <person name="Young S.K."/>
            <person name="Zeng Q."/>
            <person name="Dieguez-Uribeondo J."/>
            <person name="Russ C."/>
            <person name="Tyler B.M."/>
            <person name="van West P."/>
        </authorList>
    </citation>
    <scope>NUCLEOTIDE SEQUENCE [LARGE SCALE GENOMIC DNA]</scope>
    <source>
        <strain evidence="6 7">CBS 223.65</strain>
    </source>
</reference>
<evidence type="ECO:0000256" key="2">
    <source>
        <dbReference type="ARBA" id="ARBA00023125"/>
    </source>
</evidence>
<evidence type="ECO:0000256" key="4">
    <source>
        <dbReference type="SAM" id="MobiDB-lite"/>
    </source>
</evidence>
<dbReference type="EMBL" id="KK583247">
    <property type="protein sequence ID" value="KDO23959.1"/>
    <property type="molecule type" value="Genomic_DNA"/>
</dbReference>
<dbReference type="InterPro" id="IPR032710">
    <property type="entry name" value="NTF2-like_dom_sf"/>
</dbReference>
<dbReference type="Pfam" id="PF07716">
    <property type="entry name" value="bZIP_2"/>
    <property type="match status" value="1"/>
</dbReference>
<dbReference type="PANTHER" id="PTHR11462">
    <property type="entry name" value="JUN TRANSCRIPTION FACTOR-RELATED"/>
    <property type="match status" value="1"/>
</dbReference>
<dbReference type="GO" id="GO:0000981">
    <property type="term" value="F:DNA-binding transcription factor activity, RNA polymerase II-specific"/>
    <property type="evidence" value="ECO:0007669"/>
    <property type="project" value="TreeGrafter"/>
</dbReference>
<evidence type="ECO:0000256" key="1">
    <source>
        <dbReference type="ARBA" id="ARBA00023015"/>
    </source>
</evidence>
<dbReference type="PROSITE" id="PS00036">
    <property type="entry name" value="BZIP_BASIC"/>
    <property type="match status" value="1"/>
</dbReference>
<dbReference type="SUPFAM" id="SSF57959">
    <property type="entry name" value="Leucine zipper domain"/>
    <property type="match status" value="1"/>
</dbReference>
<dbReference type="CDD" id="cd14686">
    <property type="entry name" value="bZIP"/>
    <property type="match status" value="1"/>
</dbReference>
<keyword evidence="1" id="KW-0805">Transcription regulation</keyword>
<feature type="compositionally biased region" description="Basic and acidic residues" evidence="4">
    <location>
        <begin position="109"/>
        <end position="120"/>
    </location>
</feature>